<dbReference type="GO" id="GO:1904262">
    <property type="term" value="P:negative regulation of TORC1 signaling"/>
    <property type="evidence" value="ECO:0007669"/>
    <property type="project" value="TreeGrafter"/>
</dbReference>
<dbReference type="Pfam" id="PF12257">
    <property type="entry name" value="IML1"/>
    <property type="match status" value="1"/>
</dbReference>
<sequence length="1589" mass="180976">MIQSSKKMRMKLYVHERNFKEYDLLINPKDFPGINQGDVLEIYNAQVNYSRLLLQVNTLTEDLQAKECISVESSIAGAFHLKPYNDVYVNKVDPTEVSLDLVELLYKEQYYSRSDMWRMRKKLVNTCAYLNKKIEFAEMRCQVSELWSKGERVTCGVIDDNTRIVFRSSTAVVQIFIQMSSEMWDFDVHGDLYFEKAVNGFLTDLFAKWKEQNCCHDVTIVLFSRTFYSASSCDEFPEIIRDWIQQDYKGRFYEDFYRIVVQNERYEDWASTLIQLRVIFNEYPRKVVRYHEACGLTVPPAENSTASQGNFLETLNMSLNLFERYYLDRSFDRTGQVAVVITPGPGVFEVDRELTNITKHRTIDCGIGSDLVCMGEQPLHAAPLFKFHSKTEKITLEVGDDYNIPHWMNHSFYTFKSPLLGTESTFIPRIKPPKIPGHLPHGGNCASVLEDIKMKSKEDVYSSSYYSDNDFTFIDYDGYDTQVFKFPSRGVPRTSKGSGHFSSLRKRPTTVAEVKKNRKPRTRYISDDFSGLFTENTPKSTATSPAISIPLQNSTELGSPIVSYPLNDRSNAHDFVGLADSDDCTITRPIVGSAGSPVGHSRNYHHRPRKALINPFAPSRMRFKMTSNRRRWVHAFPTDPSGAAVQTHHTSQHLHNSTEESESSDALRGETSSSLSQSSNDKKIIHRQRADNISLEATRVGYILGNSYSDDQLPCSKSNSPSHHFGWAMTNSCLSQSSEQHKYLSRSQSSREPYRTYMWGVTGEQEWSPEMTTGWDWRPLNRQETSRASSHLIKQILTADYNTQHFCAGISVDWKSLTIPASLPITTDFFPDLRSLNADFVVYHYIILPEIVNSEYWTNLPSNPDEKCYRKPPMDTEQLFRELISQRLSQGFQLIVLPKNLSDSLSITRHRGAGFYKSLHNKNEDSEICYLSIGRVYHKMTRVDKTVIVTRYMPRHPYRLMHYKYRYRFQAPDSDHYSLSETEFTNEKLENYNWNYLDHFICTQGEGDYPLTKILKYWRSRFFLLPYSNITKKLSEAGSEPKCDIYEDVPINFLIYINGFIRFAESLNKIKRTQHNRRNTKASNPLVQSASITAATNAAAQNAAAQSAAAAAAAASASASGAGGASSSVITSTSTGESSAPVTAGSNPAIDSCLTNQERVSADSSPTKILQAMLDPKTGIPFLTKHEGLQMNCFISAEAVTWCLHWLPNIETLEQAIALLQSFVEKQLICHSSGNIHHNFVFGFLFYFIVNKEGGEGGTSGNNISYNPLFQNEWLEVSIANDQLEAPSYPAYTMAARNTDPKEDGSNNKASNKKIKNEIYKFCNVDVDPGKKSDRVEWARAKYSSGFHSKCAFELEVQWMVASGPVFGELIYTWSRKTQNGGFHLLPVPLDPFALPQWPQSDPLRGPFTLKMDLSCIKCLASGCIEGKDFNETTKIILKFQSAVVKRFGFISVKMQNDDSQSPWYCIEVEQYIHCSGGMFIILSTIDNLCKLGTKQRSTRSSSQVSETAVNYIEHCGDLRHEQNSLSANFPILWSWNHMLSKRWRTTFTGDELFQDKVLLDFRKFCNNNENRLLNFWNEFYSASSSEVT</sequence>
<keyword evidence="3" id="KW-1185">Reference proteome</keyword>
<dbReference type="SMART" id="SM00049">
    <property type="entry name" value="DEP"/>
    <property type="match status" value="1"/>
</dbReference>
<dbReference type="Pfam" id="PF19418">
    <property type="entry name" value="DEPDC5_CTD"/>
    <property type="match status" value="1"/>
</dbReference>
<reference evidence="4" key="1">
    <citation type="submission" date="2025-08" db="UniProtKB">
        <authorList>
            <consortium name="RefSeq"/>
        </authorList>
    </citation>
    <scope>IDENTIFICATION</scope>
</reference>
<dbReference type="Gene3D" id="1.10.10.10">
    <property type="entry name" value="Winged helix-like DNA-binding domain superfamily/Winged helix DNA-binding domain"/>
    <property type="match status" value="1"/>
</dbReference>
<dbReference type="InterPro" id="IPR036390">
    <property type="entry name" value="WH_DNA-bd_sf"/>
</dbReference>
<organism evidence="3 4">
    <name type="scientific">Octopus sinensis</name>
    <name type="common">East Asian common octopus</name>
    <dbReference type="NCBI Taxonomy" id="2607531"/>
    <lineage>
        <taxon>Eukaryota</taxon>
        <taxon>Metazoa</taxon>
        <taxon>Spiralia</taxon>
        <taxon>Lophotrochozoa</taxon>
        <taxon>Mollusca</taxon>
        <taxon>Cephalopoda</taxon>
        <taxon>Coleoidea</taxon>
        <taxon>Octopodiformes</taxon>
        <taxon>Octopoda</taxon>
        <taxon>Incirrata</taxon>
        <taxon>Octopodidae</taxon>
        <taxon>Octopus</taxon>
    </lineage>
</organism>
<proteinExistence type="predicted"/>
<dbReference type="GO" id="GO:1990130">
    <property type="term" value="C:GATOR1 complex"/>
    <property type="evidence" value="ECO:0007669"/>
    <property type="project" value="TreeGrafter"/>
</dbReference>
<feature type="region of interest" description="Disordered" evidence="1">
    <location>
        <begin position="1128"/>
        <end position="1149"/>
    </location>
</feature>
<dbReference type="RefSeq" id="XP_029658570.1">
    <property type="nucleotide sequence ID" value="XM_029802710.2"/>
</dbReference>
<gene>
    <name evidence="4" type="primary">LOC115232685</name>
</gene>
<protein>
    <submittedName>
        <fullName evidence="4">GATOR complex protein Iml1 isoform X1</fullName>
    </submittedName>
</protein>
<dbReference type="InterPro" id="IPR055213">
    <property type="entry name" value="IML1_double_psi_beta_barrel"/>
</dbReference>
<dbReference type="GO" id="GO:0005765">
    <property type="term" value="C:lysosomal membrane"/>
    <property type="evidence" value="ECO:0007669"/>
    <property type="project" value="TreeGrafter"/>
</dbReference>
<dbReference type="InterPro" id="IPR048255">
    <property type="entry name" value="IML1_N"/>
</dbReference>
<dbReference type="PANTHER" id="PTHR13179">
    <property type="entry name" value="DEP DOMAIN CONTAINING PROTEIN 5"/>
    <property type="match status" value="1"/>
</dbReference>
<dbReference type="InterPro" id="IPR036388">
    <property type="entry name" value="WH-like_DNA-bd_sf"/>
</dbReference>
<evidence type="ECO:0000313" key="4">
    <source>
        <dbReference type="RefSeq" id="XP_029658570.1"/>
    </source>
</evidence>
<feature type="region of interest" description="Disordered" evidence="1">
    <location>
        <begin position="637"/>
        <end position="683"/>
    </location>
</feature>
<dbReference type="GO" id="GO:0035556">
    <property type="term" value="P:intracellular signal transduction"/>
    <property type="evidence" value="ECO:0007669"/>
    <property type="project" value="InterPro"/>
</dbReference>
<evidence type="ECO:0000313" key="3">
    <source>
        <dbReference type="Proteomes" id="UP000515154"/>
    </source>
</evidence>
<dbReference type="SUPFAM" id="SSF46785">
    <property type="entry name" value="Winged helix' DNA-binding domain"/>
    <property type="match status" value="1"/>
</dbReference>
<feature type="compositionally biased region" description="Low complexity" evidence="1">
    <location>
        <begin position="1128"/>
        <end position="1139"/>
    </location>
</feature>
<dbReference type="InterPro" id="IPR000591">
    <property type="entry name" value="DEP_dom"/>
</dbReference>
<dbReference type="Proteomes" id="UP000515154">
    <property type="component" value="Linkage group LG1"/>
</dbReference>
<evidence type="ECO:0000259" key="2">
    <source>
        <dbReference type="SMART" id="SM00049"/>
    </source>
</evidence>
<dbReference type="InterPro" id="IPR027244">
    <property type="entry name" value="IML1"/>
</dbReference>
<feature type="domain" description="DEP" evidence="2">
    <location>
        <begin position="1176"/>
        <end position="1251"/>
    </location>
</feature>
<dbReference type="PANTHER" id="PTHR13179:SF8">
    <property type="entry name" value="GATOR COMPLEX PROTEIN DEPDC5"/>
    <property type="match status" value="1"/>
</dbReference>
<dbReference type="Pfam" id="PF23013">
    <property type="entry name" value="IML1_N"/>
    <property type="match status" value="1"/>
</dbReference>
<name>A0A6P7U884_9MOLL</name>
<dbReference type="InterPro" id="IPR045838">
    <property type="entry name" value="DEPDC5_CTD"/>
</dbReference>
<accession>A0A6P7U884</accession>
<dbReference type="GO" id="GO:0005096">
    <property type="term" value="F:GTPase activator activity"/>
    <property type="evidence" value="ECO:0007669"/>
    <property type="project" value="InterPro"/>
</dbReference>
<dbReference type="GO" id="GO:0034198">
    <property type="term" value="P:cellular response to amino acid starvation"/>
    <property type="evidence" value="ECO:0007669"/>
    <property type="project" value="TreeGrafter"/>
</dbReference>
<dbReference type="GO" id="GO:0010508">
    <property type="term" value="P:positive regulation of autophagy"/>
    <property type="evidence" value="ECO:0007669"/>
    <property type="project" value="TreeGrafter"/>
</dbReference>
<evidence type="ECO:0000256" key="1">
    <source>
        <dbReference type="SAM" id="MobiDB-lite"/>
    </source>
</evidence>